<dbReference type="OrthoDB" id="1926212at2759"/>
<proteinExistence type="predicted"/>
<sequence>MGGALAGAARPMTSNRPVGFSAAGNANMFDPTYQGRMAGMALGPAPPLKKRSENSPEELCMEMERQVNKLIEESAMLAKQRNFGAALERAKEAGKKDRALCKQREQLGFSEQINVDLTYAVHFNLAVQYQNHELYTEALNTYSLIIRNTQFSQAGRLRVNMGNIYAAQKKYLLAIKMYRTALDETPMAGKELRNKLYRNIGNCFVKMGQYRDAVNSFETVVESSGDASVAMSLLLCYYALGETEKVKRTFVKMLNSRPTGLDDEEDFEEEEEKKDVLVDDALRNELKERRARYLKNIMTAARLIAPIVSSDWREGYDYVIEQLRHYEMRDPSSHVASELEMCKYLNYLKHKRYREAISGLKEFEKKDPALRARAATNLAYLYFLEGEYTQGEKYSDLSIQANQYNARALVNKGNFKFQKGSIEEAKEYYNKALAVEADNVEAIYNLGLAAKNLGLYEEAVKMFKRVQALVDSNEVLYQIADLNDLLGDPSTLDWFNRLIGRVPTDPNALARMGALYAREGDETQAFHYYLEAYRFYQVHMDVISWLGAYFVKNEIYDKAVQFFDRASQIQPQEVRWPLMIASCHRRRGDVVQAKRLYEQVHRKNPDNVECLKYLVQLCKDAGLVEEANEWFKEMKKAERKQLEGGSDNENGSDNEGSNDEDGDTTPTAGRRRGRGTGLTSDMTGGLSSDDEKDKKKGGKKKKKDASDSEEDFNLPGV</sequence>
<evidence type="ECO:0000256" key="2">
    <source>
        <dbReference type="SAM" id="MobiDB-lite"/>
    </source>
</evidence>
<dbReference type="Proteomes" id="UP000015354">
    <property type="component" value="Unassembled WGS sequence"/>
</dbReference>
<dbReference type="GO" id="GO:0005814">
    <property type="term" value="C:centriole"/>
    <property type="evidence" value="ECO:0007669"/>
    <property type="project" value="TreeGrafter"/>
</dbReference>
<feature type="repeat" description="TPR" evidence="1">
    <location>
        <begin position="440"/>
        <end position="473"/>
    </location>
</feature>
<dbReference type="GO" id="GO:0036064">
    <property type="term" value="C:ciliary basal body"/>
    <property type="evidence" value="ECO:0007669"/>
    <property type="project" value="TreeGrafter"/>
</dbReference>
<dbReference type="GO" id="GO:1905515">
    <property type="term" value="P:non-motile cilium assembly"/>
    <property type="evidence" value="ECO:0007669"/>
    <property type="project" value="TreeGrafter"/>
</dbReference>
<dbReference type="SMART" id="SM00028">
    <property type="entry name" value="TPR"/>
    <property type="match status" value="9"/>
</dbReference>
<accession>S9VMS5</accession>
<protein>
    <submittedName>
        <fullName evidence="3">Intraflagellar transport protein IFT88</fullName>
    </submittedName>
</protein>
<dbReference type="EMBL" id="ATMH01007129">
    <property type="protein sequence ID" value="EPY24540.1"/>
    <property type="molecule type" value="Genomic_DNA"/>
</dbReference>
<keyword evidence="3" id="KW-0282">Flagellum</keyword>
<dbReference type="GO" id="GO:0097730">
    <property type="term" value="C:non-motile cilium"/>
    <property type="evidence" value="ECO:0007669"/>
    <property type="project" value="TreeGrafter"/>
</dbReference>
<reference evidence="3 4" key="1">
    <citation type="journal article" date="2013" name="PLoS ONE">
        <title>Predicting the Proteins of Angomonas deanei, Strigomonas culicis and Their Respective Endosymbionts Reveals New Aspects of the Trypanosomatidae Family.</title>
        <authorList>
            <person name="Motta M.C."/>
            <person name="Martins A.C."/>
            <person name="de Souza S.S."/>
            <person name="Catta-Preta C.M."/>
            <person name="Silva R."/>
            <person name="Klein C.C."/>
            <person name="de Almeida L.G."/>
            <person name="de Lima Cunha O."/>
            <person name="Ciapina L.P."/>
            <person name="Brocchi M."/>
            <person name="Colabardini A.C."/>
            <person name="de Araujo Lima B."/>
            <person name="Machado C.R."/>
            <person name="de Almeida Soares C.M."/>
            <person name="Probst C.M."/>
            <person name="de Menezes C.B."/>
            <person name="Thompson C.E."/>
            <person name="Bartholomeu D.C."/>
            <person name="Gradia D.F."/>
            <person name="Pavoni D.P."/>
            <person name="Grisard E.C."/>
            <person name="Fantinatti-Garboggini F."/>
            <person name="Marchini F.K."/>
            <person name="Rodrigues-Luiz G.F."/>
            <person name="Wagner G."/>
            <person name="Goldman G.H."/>
            <person name="Fietto J.L."/>
            <person name="Elias M.C."/>
            <person name="Goldman M.H."/>
            <person name="Sagot M.F."/>
            <person name="Pereira M."/>
            <person name="Stoco P.H."/>
            <person name="de Mendonca-Neto R.P."/>
            <person name="Teixeira S.M."/>
            <person name="Maciel T.E."/>
            <person name="de Oliveira Mendes T.A."/>
            <person name="Urmenyi T.P."/>
            <person name="de Souza W."/>
            <person name="Schenkman S."/>
            <person name="de Vasconcelos A.T."/>
        </authorList>
    </citation>
    <scope>NUCLEOTIDE SEQUENCE [LARGE SCALE GENOMIC DNA]</scope>
</reference>
<feature type="region of interest" description="Disordered" evidence="2">
    <location>
        <begin position="638"/>
        <end position="717"/>
    </location>
</feature>
<dbReference type="PANTHER" id="PTHR44117">
    <property type="entry name" value="INTRAFLAGELLAR TRANSPORT PROTEIN 88 HOMOLOG"/>
    <property type="match status" value="1"/>
</dbReference>
<dbReference type="PANTHER" id="PTHR44117:SF1">
    <property type="entry name" value="INTRAFLAGELLAR TRANSPORT PROTEIN 88 HOMOLOG"/>
    <property type="match status" value="1"/>
</dbReference>
<keyword evidence="3" id="KW-0966">Cell projection</keyword>
<evidence type="ECO:0000313" key="4">
    <source>
        <dbReference type="Proteomes" id="UP000015354"/>
    </source>
</evidence>
<organism evidence="3 4">
    <name type="scientific">Strigomonas culicis</name>
    <dbReference type="NCBI Taxonomy" id="28005"/>
    <lineage>
        <taxon>Eukaryota</taxon>
        <taxon>Discoba</taxon>
        <taxon>Euglenozoa</taxon>
        <taxon>Kinetoplastea</taxon>
        <taxon>Metakinetoplastina</taxon>
        <taxon>Trypanosomatida</taxon>
        <taxon>Trypanosomatidae</taxon>
        <taxon>Strigomonadinae</taxon>
        <taxon>Strigomonas</taxon>
    </lineage>
</organism>
<dbReference type="InterPro" id="IPR019734">
    <property type="entry name" value="TPR_rpt"/>
</dbReference>
<evidence type="ECO:0000256" key="1">
    <source>
        <dbReference type="PROSITE-ProRule" id="PRU00339"/>
    </source>
</evidence>
<feature type="repeat" description="TPR" evidence="1">
    <location>
        <begin position="406"/>
        <end position="439"/>
    </location>
</feature>
<feature type="repeat" description="TPR" evidence="1">
    <location>
        <begin position="540"/>
        <end position="573"/>
    </location>
</feature>
<dbReference type="Pfam" id="PF13181">
    <property type="entry name" value="TPR_8"/>
    <property type="match status" value="1"/>
</dbReference>
<name>S9VMS5_9TRYP</name>
<dbReference type="SUPFAM" id="SSF48452">
    <property type="entry name" value="TPR-like"/>
    <property type="match status" value="3"/>
</dbReference>
<feature type="compositionally biased region" description="Acidic residues" evidence="2">
    <location>
        <begin position="650"/>
        <end position="663"/>
    </location>
</feature>
<dbReference type="GO" id="GO:0019894">
    <property type="term" value="F:kinesin binding"/>
    <property type="evidence" value="ECO:0007669"/>
    <property type="project" value="TreeGrafter"/>
</dbReference>
<feature type="compositionally biased region" description="Acidic residues" evidence="2">
    <location>
        <begin position="707"/>
        <end position="717"/>
    </location>
</feature>
<keyword evidence="4" id="KW-1185">Reference proteome</keyword>
<dbReference type="GO" id="GO:0097546">
    <property type="term" value="C:ciliary base"/>
    <property type="evidence" value="ECO:0007669"/>
    <property type="project" value="TreeGrafter"/>
</dbReference>
<feature type="region of interest" description="Disordered" evidence="2">
    <location>
        <begin position="1"/>
        <end position="21"/>
    </location>
</feature>
<comment type="caution">
    <text evidence="3">The sequence shown here is derived from an EMBL/GenBank/DDBJ whole genome shotgun (WGS) entry which is preliminary data.</text>
</comment>
<dbReference type="InterPro" id="IPR011990">
    <property type="entry name" value="TPR-like_helical_dom_sf"/>
</dbReference>
<dbReference type="Pfam" id="PF14559">
    <property type="entry name" value="TPR_19"/>
    <property type="match status" value="1"/>
</dbReference>
<evidence type="ECO:0000313" key="3">
    <source>
        <dbReference type="EMBL" id="EPY24540.1"/>
    </source>
</evidence>
<keyword evidence="3" id="KW-0969">Cilium</keyword>
<dbReference type="AlphaFoldDB" id="S9VMS5"/>
<feature type="repeat" description="TPR" evidence="1">
    <location>
        <begin position="194"/>
        <end position="227"/>
    </location>
</feature>
<dbReference type="GO" id="GO:0042073">
    <property type="term" value="P:intraciliary transport"/>
    <property type="evidence" value="ECO:0007669"/>
    <property type="project" value="TreeGrafter"/>
</dbReference>
<keyword evidence="1" id="KW-0802">TPR repeat</keyword>
<gene>
    <name evidence="3" type="ORF">STCU_07129</name>
</gene>
<feature type="repeat" description="TPR" evidence="1">
    <location>
        <begin position="155"/>
        <end position="188"/>
    </location>
</feature>
<dbReference type="PROSITE" id="PS50005">
    <property type="entry name" value="TPR"/>
    <property type="match status" value="5"/>
</dbReference>
<dbReference type="Pfam" id="PF13414">
    <property type="entry name" value="TPR_11"/>
    <property type="match status" value="1"/>
</dbReference>
<dbReference type="Gene3D" id="1.25.40.10">
    <property type="entry name" value="Tetratricopeptide repeat domain"/>
    <property type="match status" value="3"/>
</dbReference>